<organism evidence="1">
    <name type="scientific">marine sediment metagenome</name>
    <dbReference type="NCBI Taxonomy" id="412755"/>
    <lineage>
        <taxon>unclassified sequences</taxon>
        <taxon>metagenomes</taxon>
        <taxon>ecological metagenomes</taxon>
    </lineage>
</organism>
<dbReference type="EMBL" id="BART01003809">
    <property type="protein sequence ID" value="GAG61839.1"/>
    <property type="molecule type" value="Genomic_DNA"/>
</dbReference>
<sequence>MEYLDWNKKIAEYFFNENKAGKEVLLYVNDEVINSLGEPFGVGVDDFIKSVKNGIGQTIRSRFCRKVLQVYKGWRSKGLEYPPYIGYLAFFVLAAVTETDYAPHSYYPGF</sequence>
<comment type="caution">
    <text evidence="1">The sequence shown here is derived from an EMBL/GenBank/DDBJ whole genome shotgun (WGS) entry which is preliminary data.</text>
</comment>
<reference evidence="1" key="1">
    <citation type="journal article" date="2014" name="Front. Microbiol.">
        <title>High frequency of phylogenetically diverse reductive dehalogenase-homologous genes in deep subseafloor sedimentary metagenomes.</title>
        <authorList>
            <person name="Kawai M."/>
            <person name="Futagami T."/>
            <person name="Toyoda A."/>
            <person name="Takaki Y."/>
            <person name="Nishi S."/>
            <person name="Hori S."/>
            <person name="Arai W."/>
            <person name="Tsubouchi T."/>
            <person name="Morono Y."/>
            <person name="Uchiyama I."/>
            <person name="Ito T."/>
            <person name="Fujiyama A."/>
            <person name="Inagaki F."/>
            <person name="Takami H."/>
        </authorList>
    </citation>
    <scope>NUCLEOTIDE SEQUENCE</scope>
    <source>
        <strain evidence="1">Expedition CK06-06</strain>
    </source>
</reference>
<name>X0YYB7_9ZZZZ</name>
<gene>
    <name evidence="1" type="ORF">S01H4_10125</name>
</gene>
<protein>
    <submittedName>
        <fullName evidence="1">Uncharacterized protein</fullName>
    </submittedName>
</protein>
<feature type="non-terminal residue" evidence="1">
    <location>
        <position position="110"/>
    </location>
</feature>
<accession>X0YYB7</accession>
<dbReference type="AlphaFoldDB" id="X0YYB7"/>
<evidence type="ECO:0000313" key="1">
    <source>
        <dbReference type="EMBL" id="GAG61839.1"/>
    </source>
</evidence>
<proteinExistence type="predicted"/>